<dbReference type="InterPro" id="IPR007232">
    <property type="entry name" value="Rad52_Rad59_Rad22"/>
</dbReference>
<keyword evidence="9" id="KW-1185">Reference proteome</keyword>
<dbReference type="InterPro" id="IPR042525">
    <property type="entry name" value="Rad52_Rad59_Rad22_sf"/>
</dbReference>
<dbReference type="InterPro" id="IPR041247">
    <property type="entry name" value="Rad52_fam"/>
</dbReference>
<feature type="region of interest" description="Disordered" evidence="7">
    <location>
        <begin position="264"/>
        <end position="290"/>
    </location>
</feature>
<accession>A0A2T7NTD8</accession>
<evidence type="ECO:0000256" key="4">
    <source>
        <dbReference type="ARBA" id="ARBA00023204"/>
    </source>
</evidence>
<dbReference type="SUPFAM" id="SSF54768">
    <property type="entry name" value="dsRNA-binding domain-like"/>
    <property type="match status" value="1"/>
</dbReference>
<organism evidence="8 9">
    <name type="scientific">Pomacea canaliculata</name>
    <name type="common">Golden apple snail</name>
    <dbReference type="NCBI Taxonomy" id="400727"/>
    <lineage>
        <taxon>Eukaryota</taxon>
        <taxon>Metazoa</taxon>
        <taxon>Spiralia</taxon>
        <taxon>Lophotrochozoa</taxon>
        <taxon>Mollusca</taxon>
        <taxon>Gastropoda</taxon>
        <taxon>Caenogastropoda</taxon>
        <taxon>Architaenioglossa</taxon>
        <taxon>Ampullarioidea</taxon>
        <taxon>Ampullariidae</taxon>
        <taxon>Pomacea</taxon>
    </lineage>
</organism>
<feature type="region of interest" description="Disordered" evidence="7">
    <location>
        <begin position="360"/>
        <end position="410"/>
    </location>
</feature>
<evidence type="ECO:0000256" key="6">
    <source>
        <dbReference type="ARBA" id="ARBA00073403"/>
    </source>
</evidence>
<keyword evidence="4" id="KW-0234">DNA repair</keyword>
<dbReference type="Proteomes" id="UP000245119">
    <property type="component" value="Linkage Group LG9"/>
</dbReference>
<comment type="caution">
    <text evidence="8">The sequence shown here is derived from an EMBL/GenBank/DDBJ whole genome shotgun (WGS) entry which is preliminary data.</text>
</comment>
<dbReference type="EMBL" id="PZQS01000009">
    <property type="protein sequence ID" value="PVD24431.1"/>
    <property type="molecule type" value="Genomic_DNA"/>
</dbReference>
<dbReference type="Gene3D" id="3.30.390.80">
    <property type="entry name" value="DNA repair protein Rad52/59/22"/>
    <property type="match status" value="1"/>
</dbReference>
<protein>
    <recommendedName>
        <fullName evidence="6">DNA repair protein RAD52 homolog</fullName>
    </recommendedName>
</protein>
<feature type="compositionally biased region" description="Polar residues" evidence="7">
    <location>
        <begin position="264"/>
        <end position="281"/>
    </location>
</feature>
<evidence type="ECO:0000256" key="1">
    <source>
        <dbReference type="ARBA" id="ARBA00006638"/>
    </source>
</evidence>
<dbReference type="GO" id="GO:0000730">
    <property type="term" value="P:DNA recombinase assembly"/>
    <property type="evidence" value="ECO:0007669"/>
    <property type="project" value="InterPro"/>
</dbReference>
<dbReference type="NCBIfam" id="TIGR00607">
    <property type="entry name" value="rad52"/>
    <property type="match status" value="1"/>
</dbReference>
<proteinExistence type="inferred from homology"/>
<keyword evidence="2" id="KW-0227">DNA damage</keyword>
<dbReference type="PANTHER" id="PTHR12132:SF1">
    <property type="entry name" value="DNA REPAIR PROTEIN RAD52 HOMOLOG"/>
    <property type="match status" value="1"/>
</dbReference>
<dbReference type="FunFam" id="3.30.390.80:FF:000001">
    <property type="entry name" value="DNA repair protein RAD52 homolog"/>
    <property type="match status" value="1"/>
</dbReference>
<reference evidence="8 9" key="1">
    <citation type="submission" date="2018-04" db="EMBL/GenBank/DDBJ databases">
        <title>The genome of golden apple snail Pomacea canaliculata provides insight into stress tolerance and invasive adaptation.</title>
        <authorList>
            <person name="Liu C."/>
            <person name="Liu B."/>
            <person name="Ren Y."/>
            <person name="Zhang Y."/>
            <person name="Wang H."/>
            <person name="Li S."/>
            <person name="Jiang F."/>
            <person name="Yin L."/>
            <person name="Zhang G."/>
            <person name="Qian W."/>
            <person name="Fan W."/>
        </authorList>
    </citation>
    <scope>NUCLEOTIDE SEQUENCE [LARGE SCALE GENOMIC DNA]</scope>
    <source>
        <strain evidence="8">SZHN2017</strain>
        <tissue evidence="8">Muscle</tissue>
    </source>
</reference>
<dbReference type="AlphaFoldDB" id="A0A2T7NTD8"/>
<dbReference type="PANTHER" id="PTHR12132">
    <property type="entry name" value="DNA REPAIR AND RECOMBINATION PROTEIN RAD52, RAD59"/>
    <property type="match status" value="1"/>
</dbReference>
<comment type="similarity">
    <text evidence="1">Belongs to the RAD52 family.</text>
</comment>
<evidence type="ECO:0000313" key="8">
    <source>
        <dbReference type="EMBL" id="PVD24431.1"/>
    </source>
</evidence>
<feature type="compositionally biased region" description="Polar residues" evidence="7">
    <location>
        <begin position="400"/>
        <end position="410"/>
    </location>
</feature>
<feature type="region of interest" description="Disordered" evidence="7">
    <location>
        <begin position="446"/>
        <end position="481"/>
    </location>
</feature>
<dbReference type="GO" id="GO:0006312">
    <property type="term" value="P:mitotic recombination"/>
    <property type="evidence" value="ECO:0007669"/>
    <property type="project" value="TreeGrafter"/>
</dbReference>
<evidence type="ECO:0000256" key="7">
    <source>
        <dbReference type="SAM" id="MobiDB-lite"/>
    </source>
</evidence>
<name>A0A2T7NTD8_POMCA</name>
<dbReference type="STRING" id="400727.A0A2T7NTD8"/>
<sequence length="481" mass="53494">MTEKCVTVFGQEGFSIEEHEAVQQVLRQRLGPEFISQRTGAAGVKLAYIEGWRLISLANETFGFNGWSHSVTQQTVDFVDHINGKYYVGVSALVKVQLKDGVYHEDVGYGVSEGMKSKALSLEKARKEAVTDGLKRALKCFGNSLGNCLGDKDYLKCISQAPKPPPEVYSVADMRRTIQEDKTERARRSVKSRALFNSLQCNPFVSRTLQVAMTAQTDRPEPGQILLETANKNDTNVSSVTKENERPLSPPNIKTRVMERPLNNSLRGKNADSADNTSSPENRVPGTMCPQPAVAISIDTDSLLSADPHRKSVQDKPGNGHIQSTEQLVVESLEQCVEQERQQRLLRKQLRQQEFLEHTKNHGEKIHHGQRQSPRFRKCVSTTSLPPHSVDMTLPGLPKATSTPASEYKKCQQSSTGKKCLEVENRNVDGFIIGEDEFDDFILTQAQSSNVGDKAEDGTKKKLDDESNLDVAKRRRLGDVS</sequence>
<keyword evidence="3" id="KW-0233">DNA recombination</keyword>
<evidence type="ECO:0000256" key="5">
    <source>
        <dbReference type="ARBA" id="ARBA00053354"/>
    </source>
</evidence>
<evidence type="ECO:0000313" key="9">
    <source>
        <dbReference type="Proteomes" id="UP000245119"/>
    </source>
</evidence>
<dbReference type="Pfam" id="PF04098">
    <property type="entry name" value="Rad52_Rad22"/>
    <property type="match status" value="1"/>
</dbReference>
<feature type="compositionally biased region" description="Basic residues" evidence="7">
    <location>
        <begin position="368"/>
        <end position="378"/>
    </location>
</feature>
<evidence type="ECO:0000256" key="2">
    <source>
        <dbReference type="ARBA" id="ARBA00022763"/>
    </source>
</evidence>
<dbReference type="GO" id="GO:0005634">
    <property type="term" value="C:nucleus"/>
    <property type="evidence" value="ECO:0007669"/>
    <property type="project" value="InterPro"/>
</dbReference>
<dbReference type="OrthoDB" id="206565at2759"/>
<dbReference type="GO" id="GO:0010792">
    <property type="term" value="P:DNA double-strand break processing involved in repair via single-strand annealing"/>
    <property type="evidence" value="ECO:0007669"/>
    <property type="project" value="UniProtKB-ARBA"/>
</dbReference>
<dbReference type="InterPro" id="IPR004585">
    <property type="entry name" value="DNA_recomb/repair_Rad52"/>
</dbReference>
<gene>
    <name evidence="8" type="ORF">C0Q70_14914</name>
</gene>
<comment type="function">
    <text evidence="5">Involved in double-stranded break repair. Plays a central role in genetic recombination and DNA repair by promoting the annealing of complementary single-stranded DNA and by stimulation of the RAD51 recombinase.</text>
</comment>
<feature type="compositionally biased region" description="Basic and acidic residues" evidence="7">
    <location>
        <begin position="453"/>
        <end position="465"/>
    </location>
</feature>
<evidence type="ECO:0000256" key="3">
    <source>
        <dbReference type="ARBA" id="ARBA00023172"/>
    </source>
</evidence>